<keyword evidence="2" id="KW-0812">Transmembrane</keyword>
<gene>
    <name evidence="3" type="ORF">S06H3_18357</name>
</gene>
<reference evidence="3" key="1">
    <citation type="journal article" date="2014" name="Front. Microbiol.">
        <title>High frequency of phylogenetically diverse reductive dehalogenase-homologous genes in deep subseafloor sedimentary metagenomes.</title>
        <authorList>
            <person name="Kawai M."/>
            <person name="Futagami T."/>
            <person name="Toyoda A."/>
            <person name="Takaki Y."/>
            <person name="Nishi S."/>
            <person name="Hori S."/>
            <person name="Arai W."/>
            <person name="Tsubouchi T."/>
            <person name="Morono Y."/>
            <person name="Uchiyama I."/>
            <person name="Ito T."/>
            <person name="Fujiyama A."/>
            <person name="Inagaki F."/>
            <person name="Takami H."/>
        </authorList>
    </citation>
    <scope>NUCLEOTIDE SEQUENCE</scope>
    <source>
        <strain evidence="3">Expedition CK06-06</strain>
    </source>
</reference>
<evidence type="ECO:0000256" key="2">
    <source>
        <dbReference type="SAM" id="Phobius"/>
    </source>
</evidence>
<evidence type="ECO:0000313" key="3">
    <source>
        <dbReference type="EMBL" id="GAI14411.1"/>
    </source>
</evidence>
<feature type="non-terminal residue" evidence="3">
    <location>
        <position position="1"/>
    </location>
</feature>
<dbReference type="Pfam" id="PF11449">
    <property type="entry name" value="ArsP_2"/>
    <property type="match status" value="1"/>
</dbReference>
<feature type="transmembrane region" description="Helical" evidence="2">
    <location>
        <begin position="106"/>
        <end position="124"/>
    </location>
</feature>
<feature type="transmembrane region" description="Helical" evidence="2">
    <location>
        <begin position="145"/>
        <end position="161"/>
    </location>
</feature>
<dbReference type="EMBL" id="BARV01009271">
    <property type="protein sequence ID" value="GAI14411.1"/>
    <property type="molecule type" value="Genomic_DNA"/>
</dbReference>
<feature type="region of interest" description="Disordered" evidence="1">
    <location>
        <begin position="1"/>
        <end position="23"/>
    </location>
</feature>
<sequence>DLQGKRDGERGEKKNEIEVDAGIDPRGRRQLSIKKDRQKLLVKAADNYQHYKSKDGKLEEEELEENRWETLRSNLRRPSALRILFLLLMATLLLAVGLGGIHPEEFWMQVTLVILLLFGTFLGLSSSEHYLKDHIIDHILRRHTLRVFLWTFGALLLMALLPDTGTVRTFLQAHMLWVFLFAGLLGVIPESGPHLIFVMMFVDGMIPFSILFVSSFVQDGHGMLPLLSVSVRDSLRVKAFNLVFGLAVGGILYLLGL</sequence>
<feature type="transmembrane region" description="Helical" evidence="2">
    <location>
        <begin position="167"/>
        <end position="188"/>
    </location>
</feature>
<accession>X1M8H8</accession>
<feature type="transmembrane region" description="Helical" evidence="2">
    <location>
        <begin position="237"/>
        <end position="255"/>
    </location>
</feature>
<feature type="transmembrane region" description="Helical" evidence="2">
    <location>
        <begin position="195"/>
        <end position="217"/>
    </location>
</feature>
<dbReference type="AlphaFoldDB" id="X1M8H8"/>
<name>X1M8H8_9ZZZZ</name>
<proteinExistence type="predicted"/>
<keyword evidence="2" id="KW-0472">Membrane</keyword>
<feature type="transmembrane region" description="Helical" evidence="2">
    <location>
        <begin position="80"/>
        <end position="100"/>
    </location>
</feature>
<organism evidence="3">
    <name type="scientific">marine sediment metagenome</name>
    <dbReference type="NCBI Taxonomy" id="412755"/>
    <lineage>
        <taxon>unclassified sequences</taxon>
        <taxon>metagenomes</taxon>
        <taxon>ecological metagenomes</taxon>
    </lineage>
</organism>
<dbReference type="InterPro" id="IPR021552">
    <property type="entry name" value="ArsP_2"/>
</dbReference>
<protein>
    <submittedName>
        <fullName evidence="3">Uncharacterized protein</fullName>
    </submittedName>
</protein>
<evidence type="ECO:0000256" key="1">
    <source>
        <dbReference type="SAM" id="MobiDB-lite"/>
    </source>
</evidence>
<comment type="caution">
    <text evidence="3">The sequence shown here is derived from an EMBL/GenBank/DDBJ whole genome shotgun (WGS) entry which is preliminary data.</text>
</comment>
<keyword evidence="2" id="KW-1133">Transmembrane helix</keyword>